<gene>
    <name evidence="1" type="ORF">BDD41_3545</name>
</gene>
<comment type="caution">
    <text evidence="1">The sequence shown here is derived from an EMBL/GenBank/DDBJ whole genome shotgun (WGS) entry which is preliminary data.</text>
</comment>
<name>A0A369TUY7_PARVE</name>
<dbReference type="AlphaFoldDB" id="A0A369TUY7"/>
<accession>A0A369TUY7</accession>
<dbReference type="RefSeq" id="WP_072464205.1">
    <property type="nucleotide sequence ID" value="NZ_CP035284.1"/>
</dbReference>
<dbReference type="Proteomes" id="UP000256941">
    <property type="component" value="Unassembled WGS sequence"/>
</dbReference>
<evidence type="ECO:0000313" key="2">
    <source>
        <dbReference type="Proteomes" id="UP000256941"/>
    </source>
</evidence>
<organism evidence="1 2">
    <name type="scientific">Paracoccus versutus</name>
    <name type="common">Thiobacillus versutus</name>
    <dbReference type="NCBI Taxonomy" id="34007"/>
    <lineage>
        <taxon>Bacteria</taxon>
        <taxon>Pseudomonadati</taxon>
        <taxon>Pseudomonadota</taxon>
        <taxon>Alphaproteobacteria</taxon>
        <taxon>Rhodobacterales</taxon>
        <taxon>Paracoccaceae</taxon>
        <taxon>Paracoccus</taxon>
    </lineage>
</organism>
<accession>A0A3D9XDN3</accession>
<evidence type="ECO:0000313" key="1">
    <source>
        <dbReference type="EMBL" id="REF68494.1"/>
    </source>
</evidence>
<proteinExistence type="predicted"/>
<dbReference type="OrthoDB" id="9811595at2"/>
<dbReference type="InterPro" id="IPR007948">
    <property type="entry name" value="DUF736"/>
</dbReference>
<reference evidence="1 2" key="1">
    <citation type="submission" date="2018-08" db="EMBL/GenBank/DDBJ databases">
        <title>Genomic Encyclopedia of Archaeal and Bacterial Type Strains, Phase II (KMG-II): from individual species to whole genera.</title>
        <authorList>
            <person name="Goeker M."/>
        </authorList>
    </citation>
    <scope>NUCLEOTIDE SEQUENCE [LARGE SCALE GENOMIC DNA]</scope>
    <source>
        <strain evidence="1 2">DSM 17099</strain>
    </source>
</reference>
<protein>
    <submittedName>
        <fullName evidence="1">Uncharacterized protein DUF736</fullName>
    </submittedName>
</protein>
<dbReference type="Pfam" id="PF05284">
    <property type="entry name" value="DUF736"/>
    <property type="match status" value="1"/>
</dbReference>
<sequence length="37" mass="3978">MPQIGQFTRGKSGFAGRVQTLTLAFDLAIRPASSPTR</sequence>
<dbReference type="EMBL" id="QTUJ01000003">
    <property type="protein sequence ID" value="REF68494.1"/>
    <property type="molecule type" value="Genomic_DNA"/>
</dbReference>